<keyword evidence="6 9" id="KW-1133">Transmembrane helix</keyword>
<dbReference type="PANTHER" id="PTHR35011:SF2">
    <property type="entry name" value="2,3-DIKETO-L-GULONATE TRAP TRANSPORTER SMALL PERMEASE PROTEIN YIAM"/>
    <property type="match status" value="1"/>
</dbReference>
<comment type="function">
    <text evidence="9">Part of the tripartite ATP-independent periplasmic (TRAP) transport system.</text>
</comment>
<gene>
    <name evidence="11" type="ORF">SAMN05444398_101804</name>
</gene>
<protein>
    <recommendedName>
        <fullName evidence="9">TRAP transporter small permease protein</fullName>
    </recommendedName>
</protein>
<keyword evidence="7 9" id="KW-0472">Membrane</keyword>
<keyword evidence="3" id="KW-1003">Cell membrane</keyword>
<feature type="transmembrane region" description="Helical" evidence="9">
    <location>
        <begin position="47"/>
        <end position="66"/>
    </location>
</feature>
<dbReference type="Pfam" id="PF04290">
    <property type="entry name" value="DctQ"/>
    <property type="match status" value="1"/>
</dbReference>
<accession>A0A1M6YDA1</accession>
<evidence type="ECO:0000256" key="5">
    <source>
        <dbReference type="ARBA" id="ARBA00022692"/>
    </source>
</evidence>
<evidence type="ECO:0000256" key="9">
    <source>
        <dbReference type="RuleBase" id="RU369079"/>
    </source>
</evidence>
<organism evidence="11 12">
    <name type="scientific">Roseovarius pacificus</name>
    <dbReference type="NCBI Taxonomy" id="337701"/>
    <lineage>
        <taxon>Bacteria</taxon>
        <taxon>Pseudomonadati</taxon>
        <taxon>Pseudomonadota</taxon>
        <taxon>Alphaproteobacteria</taxon>
        <taxon>Rhodobacterales</taxon>
        <taxon>Roseobacteraceae</taxon>
        <taxon>Roseovarius</taxon>
    </lineage>
</organism>
<keyword evidence="2 9" id="KW-0813">Transport</keyword>
<name>A0A1M6YDA1_9RHOB</name>
<keyword evidence="4 9" id="KW-0997">Cell inner membrane</keyword>
<evidence type="ECO:0000256" key="1">
    <source>
        <dbReference type="ARBA" id="ARBA00004429"/>
    </source>
</evidence>
<keyword evidence="12" id="KW-1185">Reference proteome</keyword>
<evidence type="ECO:0000313" key="11">
    <source>
        <dbReference type="EMBL" id="SHL16070.1"/>
    </source>
</evidence>
<dbReference type="GO" id="GO:0015740">
    <property type="term" value="P:C4-dicarboxylate transport"/>
    <property type="evidence" value="ECO:0007669"/>
    <property type="project" value="TreeGrafter"/>
</dbReference>
<evidence type="ECO:0000256" key="6">
    <source>
        <dbReference type="ARBA" id="ARBA00022989"/>
    </source>
</evidence>
<dbReference type="InterPro" id="IPR055348">
    <property type="entry name" value="DctQ"/>
</dbReference>
<evidence type="ECO:0000256" key="7">
    <source>
        <dbReference type="ARBA" id="ARBA00023136"/>
    </source>
</evidence>
<dbReference type="AlphaFoldDB" id="A0A1M6YDA1"/>
<evidence type="ECO:0000256" key="8">
    <source>
        <dbReference type="ARBA" id="ARBA00038436"/>
    </source>
</evidence>
<dbReference type="GO" id="GO:0005886">
    <property type="term" value="C:plasma membrane"/>
    <property type="evidence" value="ECO:0007669"/>
    <property type="project" value="UniProtKB-SubCell"/>
</dbReference>
<evidence type="ECO:0000256" key="4">
    <source>
        <dbReference type="ARBA" id="ARBA00022519"/>
    </source>
</evidence>
<sequence>MRKLERIIVALNAWALIVMLSAMALVVGANVALRYLTAHSLPWADEAARYLMIWMTFGGAGLALRVGGHVAITNLHDVFPTPGQRLLRGAIVLALLGFFVFMVWVGWTYAQRMQYQVTPAMRLPFFYVYLAMPVGFGLLILHLLMIAKPFIMAGDYKGLKGDAAQGETLPGGANG</sequence>
<dbReference type="PANTHER" id="PTHR35011">
    <property type="entry name" value="2,3-DIKETO-L-GULONATE TRAP TRANSPORTER SMALL PERMEASE PROTEIN YIAM"/>
    <property type="match status" value="1"/>
</dbReference>
<dbReference type="EMBL" id="FRBR01000001">
    <property type="protein sequence ID" value="SHL16070.1"/>
    <property type="molecule type" value="Genomic_DNA"/>
</dbReference>
<dbReference type="RefSeq" id="WP_073032962.1">
    <property type="nucleotide sequence ID" value="NZ_BMLR01000001.1"/>
</dbReference>
<dbReference type="Proteomes" id="UP000183974">
    <property type="component" value="Unassembled WGS sequence"/>
</dbReference>
<comment type="similarity">
    <text evidence="8 9">Belongs to the TRAP transporter small permease family.</text>
</comment>
<feature type="domain" description="Tripartite ATP-independent periplasmic transporters DctQ component" evidence="10">
    <location>
        <begin position="23"/>
        <end position="144"/>
    </location>
</feature>
<feature type="transmembrane region" description="Helical" evidence="9">
    <location>
        <begin position="127"/>
        <end position="147"/>
    </location>
</feature>
<evidence type="ECO:0000313" key="12">
    <source>
        <dbReference type="Proteomes" id="UP000183974"/>
    </source>
</evidence>
<reference evidence="11 12" key="1">
    <citation type="submission" date="2016-11" db="EMBL/GenBank/DDBJ databases">
        <authorList>
            <person name="Jaros S."/>
            <person name="Januszkiewicz K."/>
            <person name="Wedrychowicz H."/>
        </authorList>
    </citation>
    <scope>NUCLEOTIDE SEQUENCE [LARGE SCALE GENOMIC DNA]</scope>
    <source>
        <strain evidence="11 12">DSM 29589</strain>
    </source>
</reference>
<feature type="transmembrane region" description="Helical" evidence="9">
    <location>
        <begin position="86"/>
        <end position="107"/>
    </location>
</feature>
<dbReference type="STRING" id="337701.SAMN05444398_101804"/>
<dbReference type="GO" id="GO:0022857">
    <property type="term" value="F:transmembrane transporter activity"/>
    <property type="evidence" value="ECO:0007669"/>
    <property type="project" value="UniProtKB-UniRule"/>
</dbReference>
<evidence type="ECO:0000259" key="10">
    <source>
        <dbReference type="Pfam" id="PF04290"/>
    </source>
</evidence>
<comment type="subunit">
    <text evidence="9">The complex comprises the extracytoplasmic solute receptor protein and the two transmembrane proteins.</text>
</comment>
<comment type="subcellular location">
    <subcellularLocation>
        <location evidence="1 9">Cell inner membrane</location>
        <topology evidence="1 9">Multi-pass membrane protein</topology>
    </subcellularLocation>
</comment>
<keyword evidence="5 9" id="KW-0812">Transmembrane</keyword>
<evidence type="ECO:0000256" key="3">
    <source>
        <dbReference type="ARBA" id="ARBA00022475"/>
    </source>
</evidence>
<dbReference type="OrthoDB" id="4964541at2"/>
<feature type="transmembrane region" description="Helical" evidence="9">
    <location>
        <begin position="7"/>
        <end position="27"/>
    </location>
</feature>
<proteinExistence type="inferred from homology"/>
<dbReference type="InterPro" id="IPR007387">
    <property type="entry name" value="TRAP_DctQ"/>
</dbReference>
<evidence type="ECO:0000256" key="2">
    <source>
        <dbReference type="ARBA" id="ARBA00022448"/>
    </source>
</evidence>